<evidence type="ECO:0000256" key="4">
    <source>
        <dbReference type="PIRSR" id="PIRSR001365-2"/>
    </source>
</evidence>
<reference evidence="6" key="1">
    <citation type="submission" date="2017-06" db="EMBL/GenBank/DDBJ databases">
        <title>Herbaspirillum phytohormonus sp. nov., isolated from the root nodule of Robinia pseudoacacia in lead-zinc mine.</title>
        <authorList>
            <person name="Fan M."/>
            <person name="Lin Y."/>
        </authorList>
    </citation>
    <scope>NUCLEOTIDE SEQUENCE [LARGE SCALE GENOMIC DNA]</scope>
    <source>
        <strain evidence="6">SC-089</strain>
    </source>
</reference>
<evidence type="ECO:0000313" key="6">
    <source>
        <dbReference type="Proteomes" id="UP000214603"/>
    </source>
</evidence>
<organism evidence="5 6">
    <name type="scientific">Candidimonas nitroreducens</name>
    <dbReference type="NCBI Taxonomy" id="683354"/>
    <lineage>
        <taxon>Bacteria</taxon>
        <taxon>Pseudomonadati</taxon>
        <taxon>Pseudomonadota</taxon>
        <taxon>Betaproteobacteria</taxon>
        <taxon>Burkholderiales</taxon>
        <taxon>Alcaligenaceae</taxon>
        <taxon>Candidimonas</taxon>
    </lineage>
</organism>
<dbReference type="AlphaFoldDB" id="A0A225MG37"/>
<dbReference type="SMART" id="SM01130">
    <property type="entry name" value="DHDPS"/>
    <property type="match status" value="1"/>
</dbReference>
<dbReference type="InterPro" id="IPR002220">
    <property type="entry name" value="DapA-like"/>
</dbReference>
<dbReference type="PIRSF" id="PIRSF001365">
    <property type="entry name" value="DHDPS"/>
    <property type="match status" value="1"/>
</dbReference>
<proteinExistence type="inferred from homology"/>
<dbReference type="PANTHER" id="PTHR12128">
    <property type="entry name" value="DIHYDRODIPICOLINATE SYNTHASE"/>
    <property type="match status" value="1"/>
</dbReference>
<accession>A0A225MG37</accession>
<keyword evidence="6" id="KW-1185">Reference proteome</keyword>
<feature type="binding site" evidence="4">
    <location>
        <position position="207"/>
    </location>
    <ligand>
        <name>pyruvate</name>
        <dbReference type="ChEBI" id="CHEBI:15361"/>
    </ligand>
</feature>
<dbReference type="GO" id="GO:0008840">
    <property type="term" value="F:4-hydroxy-tetrahydrodipicolinate synthase activity"/>
    <property type="evidence" value="ECO:0007669"/>
    <property type="project" value="TreeGrafter"/>
</dbReference>
<evidence type="ECO:0000256" key="1">
    <source>
        <dbReference type="ARBA" id="ARBA00007592"/>
    </source>
</evidence>
<name>A0A225MG37_9BURK</name>
<dbReference type="CDD" id="cd00408">
    <property type="entry name" value="DHDPS-like"/>
    <property type="match status" value="1"/>
</dbReference>
<evidence type="ECO:0000256" key="3">
    <source>
        <dbReference type="PIRNR" id="PIRNR001365"/>
    </source>
</evidence>
<dbReference type="RefSeq" id="WP_088603933.1">
    <property type="nucleotide sequence ID" value="NZ_NJIH01000007.1"/>
</dbReference>
<evidence type="ECO:0000313" key="5">
    <source>
        <dbReference type="EMBL" id="OWT59203.1"/>
    </source>
</evidence>
<evidence type="ECO:0000256" key="2">
    <source>
        <dbReference type="ARBA" id="ARBA00023239"/>
    </source>
</evidence>
<sequence>MRNDFHGIYPMLYTFYDDHGGLDHDAFVRQIEACIASGVHGIALLGIVGEYNKLDIREKMKIVEWALETVAGRVPVAVTVSEPSEYGQREFARAASQLRPDWLILQPPAIRNVPEREFVRLFGAVADRVDLPIAIQNNPVNLDVVLSASALLELHRNHPNICLLKGEGPILYVRRLIEDTQGVFKVFNGRGGLELPASTLAGCVGLIPAPELADVLARSWDLMISGDGGLIRDGERLHADILPLLTYLMANPEHMLCYGRDLFARRAGITTVNPRHPCVTPHEFGMRILERLSAGLTPLPA</sequence>
<dbReference type="Proteomes" id="UP000214603">
    <property type="component" value="Unassembled WGS sequence"/>
</dbReference>
<comment type="caution">
    <text evidence="5">The sequence shown here is derived from an EMBL/GenBank/DDBJ whole genome shotgun (WGS) entry which is preliminary data.</text>
</comment>
<protein>
    <submittedName>
        <fullName evidence="5">Dihydrodipicolinate synthase family protein</fullName>
    </submittedName>
</protein>
<dbReference type="EMBL" id="NJIH01000007">
    <property type="protein sequence ID" value="OWT59203.1"/>
    <property type="molecule type" value="Genomic_DNA"/>
</dbReference>
<keyword evidence="2 3" id="KW-0456">Lyase</keyword>
<dbReference type="InterPro" id="IPR013785">
    <property type="entry name" value="Aldolase_TIM"/>
</dbReference>
<dbReference type="PANTHER" id="PTHR12128:SF66">
    <property type="entry name" value="4-HYDROXY-2-OXOGLUTARATE ALDOLASE, MITOCHONDRIAL"/>
    <property type="match status" value="1"/>
</dbReference>
<dbReference type="SUPFAM" id="SSF51569">
    <property type="entry name" value="Aldolase"/>
    <property type="match status" value="1"/>
</dbReference>
<comment type="similarity">
    <text evidence="1 3">Belongs to the DapA family.</text>
</comment>
<dbReference type="Gene3D" id="3.20.20.70">
    <property type="entry name" value="Aldolase class I"/>
    <property type="match status" value="1"/>
</dbReference>
<dbReference type="Pfam" id="PF00701">
    <property type="entry name" value="DHDPS"/>
    <property type="match status" value="1"/>
</dbReference>
<dbReference type="OrthoDB" id="199953at2"/>
<gene>
    <name evidence="5" type="ORF">CEY11_13560</name>
</gene>